<protein>
    <submittedName>
        <fullName evidence="2">Nitrogen fixation protein fixH</fullName>
    </submittedName>
</protein>
<feature type="transmembrane region" description="Helical" evidence="1">
    <location>
        <begin position="15"/>
        <end position="39"/>
    </location>
</feature>
<keyword evidence="1" id="KW-1133">Transmembrane helix</keyword>
<dbReference type="AlphaFoldDB" id="A0A6M1LQ43"/>
<reference evidence="2 3" key="1">
    <citation type="submission" date="2020-03" db="EMBL/GenBank/DDBJ databases">
        <title>Roseomonas stagni sp. nov., isolated from pond water in Japan.</title>
        <authorList>
            <person name="Furuhata K."/>
            <person name="Miyamoto H."/>
            <person name="Goto K."/>
        </authorList>
    </citation>
    <scope>NUCLEOTIDE SEQUENCE [LARGE SCALE GENOMIC DNA]</scope>
    <source>
        <strain evidence="2 3">PeD5</strain>
    </source>
</reference>
<dbReference type="RefSeq" id="WP_164696191.1">
    <property type="nucleotide sequence ID" value="NZ_JAAIKB010000008.1"/>
</dbReference>
<organism evidence="2 3">
    <name type="scientific">Falsiroseomonas algicola</name>
    <dbReference type="NCBI Taxonomy" id="2716930"/>
    <lineage>
        <taxon>Bacteria</taxon>
        <taxon>Pseudomonadati</taxon>
        <taxon>Pseudomonadota</taxon>
        <taxon>Alphaproteobacteria</taxon>
        <taxon>Acetobacterales</taxon>
        <taxon>Roseomonadaceae</taxon>
        <taxon>Falsiroseomonas</taxon>
    </lineage>
</organism>
<sequence length="159" mass="17281">MSDMVIKPALPRDRWIPWVFVGGMLLVVAVNAVLVFFALTTFTGVTTGKAYDRGRAYNHVIEAAARQEALGWRADVQLRGNSLVVTMADRGGAALPGRLEGRLLRPLEGTTQPLDFAATATGSFRAETGTRVPGQWDAVLRFFGPGGEVLDIRQRMVLP</sequence>
<keyword evidence="1" id="KW-0472">Membrane</keyword>
<keyword evidence="1" id="KW-0812">Transmembrane</keyword>
<proteinExistence type="predicted"/>
<dbReference type="InterPro" id="IPR008620">
    <property type="entry name" value="FixH"/>
</dbReference>
<evidence type="ECO:0000313" key="2">
    <source>
        <dbReference type="EMBL" id="NGM22297.1"/>
    </source>
</evidence>
<evidence type="ECO:0000256" key="1">
    <source>
        <dbReference type="SAM" id="Phobius"/>
    </source>
</evidence>
<evidence type="ECO:0000313" key="3">
    <source>
        <dbReference type="Proteomes" id="UP000475385"/>
    </source>
</evidence>
<gene>
    <name evidence="2" type="ORF">G3576_19925</name>
</gene>
<accession>A0A6M1LQ43</accession>
<keyword evidence="3" id="KW-1185">Reference proteome</keyword>
<comment type="caution">
    <text evidence="2">The sequence shown here is derived from an EMBL/GenBank/DDBJ whole genome shotgun (WGS) entry which is preliminary data.</text>
</comment>
<dbReference type="EMBL" id="JAAIKB010000008">
    <property type="protein sequence ID" value="NGM22297.1"/>
    <property type="molecule type" value="Genomic_DNA"/>
</dbReference>
<dbReference type="Pfam" id="PF05751">
    <property type="entry name" value="FixH"/>
    <property type="match status" value="1"/>
</dbReference>
<name>A0A6M1LQ43_9PROT</name>
<dbReference type="Proteomes" id="UP000475385">
    <property type="component" value="Unassembled WGS sequence"/>
</dbReference>